<dbReference type="InterPro" id="IPR017871">
    <property type="entry name" value="ABC_transporter-like_CS"/>
</dbReference>
<feature type="transmembrane region" description="Helical" evidence="17">
    <location>
        <begin position="1148"/>
        <end position="1168"/>
    </location>
</feature>
<dbReference type="Gene3D" id="3.40.50.300">
    <property type="entry name" value="P-loop containing nucleotide triphosphate hydrolases"/>
    <property type="match status" value="2"/>
</dbReference>
<dbReference type="GO" id="GO:0005774">
    <property type="term" value="C:vacuolar membrane"/>
    <property type="evidence" value="ECO:0007669"/>
    <property type="project" value="UniProtKB-SubCell"/>
</dbReference>
<dbReference type="InterPro" id="IPR003439">
    <property type="entry name" value="ABC_transporter-like_ATP-bd"/>
</dbReference>
<keyword evidence="12 17" id="KW-1133">Transmembrane helix</keyword>
<feature type="transmembrane region" description="Helical" evidence="17">
    <location>
        <begin position="155"/>
        <end position="174"/>
    </location>
</feature>
<dbReference type="GO" id="GO:0005524">
    <property type="term" value="F:ATP binding"/>
    <property type="evidence" value="ECO:0007669"/>
    <property type="project" value="UniProtKB-KW"/>
</dbReference>
<comment type="similarity">
    <text evidence="3">Belongs to the ABC transporter superfamily. ABCC family. Conjugate transporter (TC 3.A.1.208) subfamily.</text>
</comment>
<evidence type="ECO:0000256" key="4">
    <source>
        <dbReference type="ARBA" id="ARBA00022448"/>
    </source>
</evidence>
<evidence type="ECO:0000256" key="14">
    <source>
        <dbReference type="ARBA" id="ARBA00024220"/>
    </source>
</evidence>
<dbReference type="FunFam" id="1.20.1560.10:FF:000001">
    <property type="entry name" value="ATP-binding cassette subfamily C member 1"/>
    <property type="match status" value="1"/>
</dbReference>
<dbReference type="Gene3D" id="1.20.1560.10">
    <property type="entry name" value="ABC transporter type 1, transmembrane domain"/>
    <property type="match status" value="2"/>
</dbReference>
<evidence type="ECO:0000256" key="16">
    <source>
        <dbReference type="SAM" id="MobiDB-lite"/>
    </source>
</evidence>
<dbReference type="CDD" id="cd18595">
    <property type="entry name" value="ABC_6TM_MRP1_2_3_6_D1_like"/>
    <property type="match status" value="1"/>
</dbReference>
<feature type="transmembrane region" description="Helical" evidence="17">
    <location>
        <begin position="569"/>
        <end position="596"/>
    </location>
</feature>
<dbReference type="InterPro" id="IPR011527">
    <property type="entry name" value="ABC1_TM_dom"/>
</dbReference>
<feature type="transmembrane region" description="Helical" evidence="17">
    <location>
        <begin position="56"/>
        <end position="74"/>
    </location>
</feature>
<dbReference type="EC" id="7.6.2.3" evidence="14"/>
<keyword evidence="8" id="KW-0677">Repeat</keyword>
<comment type="catalytic activity">
    <reaction evidence="15">
        <text>leukotriene C4(in) + ATP + H2O = leukotriene C4(out) + ADP + phosphate + H(+)</text>
        <dbReference type="Rhea" id="RHEA:38963"/>
        <dbReference type="ChEBI" id="CHEBI:15377"/>
        <dbReference type="ChEBI" id="CHEBI:15378"/>
        <dbReference type="ChEBI" id="CHEBI:30616"/>
        <dbReference type="ChEBI" id="CHEBI:43474"/>
        <dbReference type="ChEBI" id="CHEBI:57973"/>
        <dbReference type="ChEBI" id="CHEBI:456216"/>
    </reaction>
    <physiologicalReaction direction="left-to-right" evidence="15">
        <dbReference type="Rhea" id="RHEA:38964"/>
    </physiologicalReaction>
</comment>
<dbReference type="SMART" id="SM00382">
    <property type="entry name" value="AAA"/>
    <property type="match status" value="2"/>
</dbReference>
<dbReference type="InterPro" id="IPR036640">
    <property type="entry name" value="ABC1_TM_sf"/>
</dbReference>
<feature type="region of interest" description="Disordered" evidence="16">
    <location>
        <begin position="280"/>
        <end position="299"/>
    </location>
</feature>
<reference evidence="20 21" key="1">
    <citation type="journal article" date="2021" name="Elife">
        <title>Chloroplast acquisition without the gene transfer in kleptoplastic sea slugs, Plakobranchus ocellatus.</title>
        <authorList>
            <person name="Maeda T."/>
            <person name="Takahashi S."/>
            <person name="Yoshida T."/>
            <person name="Shimamura S."/>
            <person name="Takaki Y."/>
            <person name="Nagai Y."/>
            <person name="Toyoda A."/>
            <person name="Suzuki Y."/>
            <person name="Arimoto A."/>
            <person name="Ishii H."/>
            <person name="Satoh N."/>
            <person name="Nishiyama T."/>
            <person name="Hasebe M."/>
            <person name="Maruyama T."/>
            <person name="Minagawa J."/>
            <person name="Obokata J."/>
            <person name="Shigenobu S."/>
        </authorList>
    </citation>
    <scope>NUCLEOTIDE SEQUENCE [LARGE SCALE GENOMIC DNA]</scope>
</reference>
<organism evidence="20 21">
    <name type="scientific">Plakobranchus ocellatus</name>
    <dbReference type="NCBI Taxonomy" id="259542"/>
    <lineage>
        <taxon>Eukaryota</taxon>
        <taxon>Metazoa</taxon>
        <taxon>Spiralia</taxon>
        <taxon>Lophotrochozoa</taxon>
        <taxon>Mollusca</taxon>
        <taxon>Gastropoda</taxon>
        <taxon>Heterobranchia</taxon>
        <taxon>Euthyneura</taxon>
        <taxon>Panpulmonata</taxon>
        <taxon>Sacoglossa</taxon>
        <taxon>Placobranchoidea</taxon>
        <taxon>Plakobranchidae</taxon>
        <taxon>Plakobranchus</taxon>
    </lineage>
</organism>
<protein>
    <recommendedName>
        <fullName evidence="14">ABC-type glutathione-S-conjugate transporter</fullName>
        <ecNumber evidence="14">7.6.2.3</ecNumber>
    </recommendedName>
</protein>
<evidence type="ECO:0000313" key="21">
    <source>
        <dbReference type="Proteomes" id="UP000735302"/>
    </source>
</evidence>
<dbReference type="SUPFAM" id="SSF90123">
    <property type="entry name" value="ABC transporter transmembrane region"/>
    <property type="match status" value="2"/>
</dbReference>
<sequence>MKNSSLTWDASWPQLTDCFQSTVLIYVPCGFLWLATPIYAVYLAGLPSVTSRHFSTLLLAKLTLLSITLSLTVIDTVNIMSEQPDSMFLKAAVLAPLSITLTMILALTLTIVERRKRLVTSGVQFVFWLLLSISRLVSLYTAGELKEYSEDTFSFSLSSIEVGLFLALFLIQFFPEKRVQSFTFHQRPCGELAASFPSRVFFSWINWLLRMGYSTTMTQMSLSELRPQDKSQAIVARFLPRWTSALQRARAAQARTYHRNESNGTREWEANYTFASAKTKSPDEKTPLLSPSKSETINSTIPASSSANTAWSHNLALKSHKADHKSGVKDIKLTSPSLTWSLLRTFWLDVLLSQIFKLPYDFLIICNPLLLGQLVEFVEEQNPALWKGYILAVALFISMMMQSVLLNQVFHFSMALGLRLRTALVSAIFRKSLTMDNRARGESTVGQVVNLMSVDAEHVENVTSYAWAIWSSSLQIALSLYLLYTTVGVSMFAGAAFLFLLIPANGVATSILGHYQAEIMAFKDQRMKLLNEMLAGMKIVKFFAWEKSFEQRILEVRDSELRKLLHTGYVMALPTFSWTAAPFLSALMTYLCYVYVSDDHYLDPKTAFVAISLFDVLRFAMNFLPSVITDLIQAIVSMRRIANFLRHNDLDETNVGHDPHAGHAISIRTGTFRWHSETEATLNNVNLNIEDDSLVAVVGPVGCGKSSLLSALLGEMEKVDGKVNVRGTVAYVPQQAWIQNDTLRNNILFGRPMDFALYMKCLEGCALQPDLDILPAGDQTEIGEKGINLSGGQKQRVSLARALYSQADIYLLDDPLSAVDSHVGRHIFDKVIGHNGLLEGKVRLLVTHGIQYLPSTDHIVVLGDGSVTESGHYEKLLAHNGPFARLITSFLKQEDSNKNAEDDTFQTLKQEMLRMLSETEEDDDGGHVSDGSSSKLFRRLSRSVSQMSETGQESKLTHDDLVKQRNQLATIIEEEKVEIGRVNLRVFSRYLRSIGIIYGLIIIGCFLAYGALDTAGNIFLSTWTDDPDLANFTLWAANSSERRHANDYYIGIYGLFGGLQTVAILVFAVFESNRLVAASRDLHSSMLRSVLRAPMSFFDTTPVGRLINRFSKDMEEVDQQLALTFVMWIDSLSQMIFTFIIISYSTPIFLAFIVPVAIIYFFVQRYFITTSRQLKRLGSKTRSPIFNHFSESLAGASVIRAFGAQHRFVVESEAKVDLNQAFIFYNNCVNRWLGIRLETVGNVVILLAAGIAVATSDQISGGIMGLSITYALGITENLNWLVRMTSDLETQIVSVERIVEYTEIESEAEWDNDLVKSPPGWPQQGRIKFDNLSLRYRDGLDLVLKNINFEVKPEEKVGIVGRTGAGKSSLTLALFRLVEAAGGKILIDGTDIGVLGLHDLRSKLTILPQDPVMFAGTLRDNLDPFSEFDDEAVWTALEHAHLKRFVEGLTLGLGHMCGEGGENLSVGQRQLVCLARALLHKTKILILDEATAAVDMETDELIQETIRTEFKDCTILTIAHRLNTVMDYDRILVLEKGEVKEFDTPSALLEEPNGLFREMAKSAGIV</sequence>
<feature type="transmembrane region" description="Helical" evidence="17">
    <location>
        <begin position="389"/>
        <end position="410"/>
    </location>
</feature>
<dbReference type="Pfam" id="PF00664">
    <property type="entry name" value="ABC_membrane"/>
    <property type="match status" value="2"/>
</dbReference>
<dbReference type="GO" id="GO:0000323">
    <property type="term" value="C:lytic vacuole"/>
    <property type="evidence" value="ECO:0007669"/>
    <property type="project" value="UniProtKB-ARBA"/>
</dbReference>
<evidence type="ECO:0000256" key="8">
    <source>
        <dbReference type="ARBA" id="ARBA00022737"/>
    </source>
</evidence>
<proteinExistence type="inferred from homology"/>
<dbReference type="PROSITE" id="PS50893">
    <property type="entry name" value="ABC_TRANSPORTER_2"/>
    <property type="match status" value="2"/>
</dbReference>
<evidence type="ECO:0000313" key="20">
    <source>
        <dbReference type="EMBL" id="GFO42105.1"/>
    </source>
</evidence>
<keyword evidence="7 17" id="KW-0812">Transmembrane</keyword>
<dbReference type="Pfam" id="PF24357">
    <property type="entry name" value="TMD0_ABC"/>
    <property type="match status" value="1"/>
</dbReference>
<feature type="transmembrane region" description="Helical" evidence="17">
    <location>
        <begin position="990"/>
        <end position="1012"/>
    </location>
</feature>
<evidence type="ECO:0000256" key="1">
    <source>
        <dbReference type="ARBA" id="ARBA00004128"/>
    </source>
</evidence>
<dbReference type="CDD" id="cd03250">
    <property type="entry name" value="ABCC_MRP_domain1"/>
    <property type="match status" value="1"/>
</dbReference>
<gene>
    <name evidence="20" type="ORF">PoB_006861000</name>
</gene>
<dbReference type="Pfam" id="PF00005">
    <property type="entry name" value="ABC_tran"/>
    <property type="match status" value="2"/>
</dbReference>
<evidence type="ECO:0000259" key="18">
    <source>
        <dbReference type="PROSITE" id="PS50893"/>
    </source>
</evidence>
<evidence type="ECO:0000256" key="9">
    <source>
        <dbReference type="ARBA" id="ARBA00022741"/>
    </source>
</evidence>
<dbReference type="InterPro" id="IPR056227">
    <property type="entry name" value="TMD0_ABC"/>
</dbReference>
<dbReference type="PANTHER" id="PTHR24223:SF443">
    <property type="entry name" value="MULTIDRUG-RESISTANCE LIKE PROTEIN 1, ISOFORM I"/>
    <property type="match status" value="1"/>
</dbReference>
<evidence type="ECO:0000256" key="7">
    <source>
        <dbReference type="ARBA" id="ARBA00022692"/>
    </source>
</evidence>
<dbReference type="PROSITE" id="PS00211">
    <property type="entry name" value="ABC_TRANSPORTER_1"/>
    <property type="match status" value="2"/>
</dbReference>
<dbReference type="GO" id="GO:0015431">
    <property type="term" value="F:ABC-type glutathione S-conjugate transporter activity"/>
    <property type="evidence" value="ECO:0007669"/>
    <property type="project" value="UniProtKB-EC"/>
</dbReference>
<dbReference type="InterPro" id="IPR003593">
    <property type="entry name" value="AAA+_ATPase"/>
</dbReference>
<keyword evidence="21" id="KW-1185">Reference proteome</keyword>
<evidence type="ECO:0000256" key="6">
    <source>
        <dbReference type="ARBA" id="ARBA00022554"/>
    </source>
</evidence>
<dbReference type="GO" id="GO:0005886">
    <property type="term" value="C:plasma membrane"/>
    <property type="evidence" value="ECO:0007669"/>
    <property type="project" value="UniProtKB-SubCell"/>
</dbReference>
<evidence type="ECO:0000256" key="17">
    <source>
        <dbReference type="SAM" id="Phobius"/>
    </source>
</evidence>
<comment type="caution">
    <text evidence="20">The sequence shown here is derived from an EMBL/GenBank/DDBJ whole genome shotgun (WGS) entry which is preliminary data.</text>
</comment>
<feature type="transmembrane region" description="Helical" evidence="17">
    <location>
        <begin position="125"/>
        <end position="143"/>
    </location>
</feature>
<accession>A0AAV4DDT0</accession>
<feature type="domain" description="ABC transmembrane type-1" evidence="19">
    <location>
        <begin position="1000"/>
        <end position="1290"/>
    </location>
</feature>
<dbReference type="InterPro" id="IPR050173">
    <property type="entry name" value="ABC_transporter_C-like"/>
</dbReference>
<keyword evidence="13 17" id="KW-0472">Membrane</keyword>
<dbReference type="CDD" id="cd03244">
    <property type="entry name" value="ABCC_MRP_domain2"/>
    <property type="match status" value="1"/>
</dbReference>
<evidence type="ECO:0000256" key="2">
    <source>
        <dbReference type="ARBA" id="ARBA00004651"/>
    </source>
</evidence>
<feature type="transmembrane region" description="Helical" evidence="17">
    <location>
        <begin position="616"/>
        <end position="636"/>
    </location>
</feature>
<evidence type="ECO:0000256" key="5">
    <source>
        <dbReference type="ARBA" id="ARBA00022475"/>
    </source>
</evidence>
<dbReference type="GO" id="GO:0016887">
    <property type="term" value="F:ATP hydrolysis activity"/>
    <property type="evidence" value="ECO:0007669"/>
    <property type="project" value="InterPro"/>
</dbReference>
<keyword evidence="4" id="KW-0813">Transport</keyword>
<keyword evidence="5" id="KW-1003">Cell membrane</keyword>
<dbReference type="EMBL" id="BLXT01007756">
    <property type="protein sequence ID" value="GFO42105.1"/>
    <property type="molecule type" value="Genomic_DNA"/>
</dbReference>
<name>A0AAV4DDT0_9GAST</name>
<evidence type="ECO:0000256" key="11">
    <source>
        <dbReference type="ARBA" id="ARBA00022967"/>
    </source>
</evidence>
<keyword evidence="11" id="KW-1278">Translocase</keyword>
<feature type="transmembrane region" description="Helical" evidence="17">
    <location>
        <begin position="94"/>
        <end position="113"/>
    </location>
</feature>
<feature type="compositionally biased region" description="Polar residues" evidence="16">
    <location>
        <begin position="289"/>
        <end position="299"/>
    </location>
</feature>
<keyword evidence="9" id="KW-0547">Nucleotide-binding</keyword>
<dbReference type="NCBIfam" id="TIGR00957">
    <property type="entry name" value="MRP_assoc_pro"/>
    <property type="match status" value="1"/>
</dbReference>
<evidence type="ECO:0000256" key="10">
    <source>
        <dbReference type="ARBA" id="ARBA00022840"/>
    </source>
</evidence>
<dbReference type="Proteomes" id="UP000735302">
    <property type="component" value="Unassembled WGS sequence"/>
</dbReference>
<feature type="transmembrane region" description="Helical" evidence="17">
    <location>
        <begin position="23"/>
        <end position="44"/>
    </location>
</feature>
<feature type="domain" description="ABC transporter" evidence="18">
    <location>
        <begin position="667"/>
        <end position="889"/>
    </location>
</feature>
<dbReference type="PROSITE" id="PS50929">
    <property type="entry name" value="ABC_TM1F"/>
    <property type="match status" value="2"/>
</dbReference>
<evidence type="ECO:0000256" key="3">
    <source>
        <dbReference type="ARBA" id="ARBA00009726"/>
    </source>
</evidence>
<feature type="domain" description="ABC transmembrane type-1" evidence="19">
    <location>
        <begin position="362"/>
        <end position="633"/>
    </location>
</feature>
<keyword evidence="10" id="KW-0067">ATP-binding</keyword>
<keyword evidence="6" id="KW-0926">Vacuole</keyword>
<evidence type="ECO:0000259" key="19">
    <source>
        <dbReference type="PROSITE" id="PS50929"/>
    </source>
</evidence>
<dbReference type="InterPro" id="IPR005292">
    <property type="entry name" value="MRP"/>
</dbReference>
<dbReference type="CDD" id="cd18603">
    <property type="entry name" value="ABC_6TM_MRP1_2_3_6_D2_like"/>
    <property type="match status" value="1"/>
</dbReference>
<evidence type="ECO:0000256" key="12">
    <source>
        <dbReference type="ARBA" id="ARBA00022989"/>
    </source>
</evidence>
<feature type="domain" description="ABC transporter" evidence="18">
    <location>
        <begin position="1327"/>
        <end position="1561"/>
    </location>
</feature>
<dbReference type="InterPro" id="IPR027417">
    <property type="entry name" value="P-loop_NTPase"/>
</dbReference>
<feature type="transmembrane region" description="Helical" evidence="17">
    <location>
        <begin position="1048"/>
        <end position="1070"/>
    </location>
</feature>
<dbReference type="FunFam" id="1.20.1560.10:FF:000020">
    <property type="entry name" value="ABC metal ion transporter"/>
    <property type="match status" value="1"/>
</dbReference>
<feature type="transmembrane region" description="Helical" evidence="17">
    <location>
        <begin position="1121"/>
        <end position="1142"/>
    </location>
</feature>
<dbReference type="PANTHER" id="PTHR24223">
    <property type="entry name" value="ATP-BINDING CASSETTE SUB-FAMILY C"/>
    <property type="match status" value="1"/>
</dbReference>
<comment type="subcellular location">
    <subcellularLocation>
        <location evidence="2">Cell membrane</location>
        <topology evidence="2">Multi-pass membrane protein</topology>
    </subcellularLocation>
    <subcellularLocation>
        <location evidence="1">Vacuole membrane</location>
        <topology evidence="1">Multi-pass membrane protein</topology>
    </subcellularLocation>
</comment>
<evidence type="ECO:0000256" key="13">
    <source>
        <dbReference type="ARBA" id="ARBA00023136"/>
    </source>
</evidence>
<feature type="transmembrane region" description="Helical" evidence="17">
    <location>
        <begin position="481"/>
        <end position="502"/>
    </location>
</feature>
<dbReference type="FunFam" id="3.40.50.300:FF:000074">
    <property type="entry name" value="Multidrug resistance-associated protein 5 isoform 1"/>
    <property type="match status" value="1"/>
</dbReference>
<evidence type="ECO:0000256" key="15">
    <source>
        <dbReference type="ARBA" id="ARBA00047523"/>
    </source>
</evidence>
<dbReference type="SUPFAM" id="SSF52540">
    <property type="entry name" value="P-loop containing nucleoside triphosphate hydrolases"/>
    <property type="match status" value="2"/>
</dbReference>
<dbReference type="FunFam" id="3.40.50.300:FF:000293">
    <property type="entry name" value="ATP binding cassette subfamily C member 1"/>
    <property type="match status" value="1"/>
</dbReference>